<dbReference type="GO" id="GO:0005634">
    <property type="term" value="C:nucleus"/>
    <property type="evidence" value="ECO:0007669"/>
    <property type="project" value="UniProtKB-SubCell"/>
</dbReference>
<dbReference type="OrthoDB" id="3366823at2759"/>
<feature type="region of interest" description="Disordered" evidence="3">
    <location>
        <begin position="1"/>
        <end position="88"/>
    </location>
</feature>
<evidence type="ECO:0000259" key="4">
    <source>
        <dbReference type="Pfam" id="PF07808"/>
    </source>
</evidence>
<comment type="caution">
    <text evidence="5">The sequence shown here is derived from an EMBL/GenBank/DDBJ whole genome shotgun (WGS) entry which is preliminary data.</text>
</comment>
<accession>A0A9P7B5M3</accession>
<evidence type="ECO:0000256" key="1">
    <source>
        <dbReference type="ARBA" id="ARBA00004123"/>
    </source>
</evidence>
<feature type="compositionally biased region" description="Gly residues" evidence="3">
    <location>
        <begin position="428"/>
        <end position="443"/>
    </location>
</feature>
<feature type="compositionally biased region" description="Low complexity" evidence="3">
    <location>
        <begin position="303"/>
        <end position="323"/>
    </location>
</feature>
<reference evidence="5 6" key="1">
    <citation type="submission" date="2020-11" db="EMBL/GenBank/DDBJ databases">
        <title>Kefir isolates.</title>
        <authorList>
            <person name="Marcisauskas S."/>
            <person name="Kim Y."/>
            <person name="Blasche S."/>
        </authorList>
    </citation>
    <scope>NUCLEOTIDE SEQUENCE [LARGE SCALE GENOMIC DNA]</scope>
    <source>
        <strain evidence="5 6">KR</strain>
    </source>
</reference>
<organism evidence="5 6">
    <name type="scientific">Rhodotorula mucilaginosa</name>
    <name type="common">Yeast</name>
    <name type="synonym">Rhodotorula rubra</name>
    <dbReference type="NCBI Taxonomy" id="5537"/>
    <lineage>
        <taxon>Eukaryota</taxon>
        <taxon>Fungi</taxon>
        <taxon>Dikarya</taxon>
        <taxon>Basidiomycota</taxon>
        <taxon>Pucciniomycotina</taxon>
        <taxon>Microbotryomycetes</taxon>
        <taxon>Sporidiobolales</taxon>
        <taxon>Sporidiobolaceae</taxon>
        <taxon>Rhodotorula</taxon>
    </lineage>
</organism>
<feature type="compositionally biased region" description="Basic and acidic residues" evidence="3">
    <location>
        <begin position="65"/>
        <end position="88"/>
    </location>
</feature>
<feature type="compositionally biased region" description="Acidic residues" evidence="3">
    <location>
        <begin position="150"/>
        <end position="159"/>
    </location>
</feature>
<feature type="compositionally biased region" description="Gly residues" evidence="3">
    <location>
        <begin position="268"/>
        <end position="282"/>
    </location>
</feature>
<feature type="compositionally biased region" description="Basic and acidic residues" evidence="3">
    <location>
        <begin position="208"/>
        <end position="218"/>
    </location>
</feature>
<feature type="compositionally biased region" description="Pro residues" evidence="3">
    <location>
        <begin position="324"/>
        <end position="334"/>
    </location>
</feature>
<dbReference type="Pfam" id="PF07808">
    <property type="entry name" value="RED_N"/>
    <property type="match status" value="1"/>
</dbReference>
<feature type="compositionally biased region" description="Polar residues" evidence="3">
    <location>
        <begin position="14"/>
        <end position="29"/>
    </location>
</feature>
<feature type="compositionally biased region" description="Basic and acidic residues" evidence="3">
    <location>
        <begin position="469"/>
        <end position="483"/>
    </location>
</feature>
<dbReference type="EMBL" id="PUHQ01000054">
    <property type="protein sequence ID" value="KAG0659402.1"/>
    <property type="molecule type" value="Genomic_DNA"/>
</dbReference>
<feature type="domain" description="RED-like N-terminal" evidence="4">
    <location>
        <begin position="70"/>
        <end position="161"/>
    </location>
</feature>
<dbReference type="PANTHER" id="PTHR12765">
    <property type="entry name" value="RED PROTEIN IK FACTOR CYTOKINE IK"/>
    <property type="match status" value="1"/>
</dbReference>
<evidence type="ECO:0000313" key="5">
    <source>
        <dbReference type="EMBL" id="KAG0659402.1"/>
    </source>
</evidence>
<proteinExistence type="predicted"/>
<feature type="compositionally biased region" description="Basic and acidic residues" evidence="3">
    <location>
        <begin position="491"/>
        <end position="508"/>
    </location>
</feature>
<dbReference type="InterPro" id="IPR039896">
    <property type="entry name" value="Red-like"/>
</dbReference>
<keyword evidence="6" id="KW-1185">Reference proteome</keyword>
<evidence type="ECO:0000256" key="3">
    <source>
        <dbReference type="SAM" id="MobiDB-lite"/>
    </source>
</evidence>
<dbReference type="Proteomes" id="UP000777482">
    <property type="component" value="Unassembled WGS sequence"/>
</dbReference>
<sequence length="535" mass="54821">MDQDAFRSLLATPARSSDQGRSPTSSRAPATSRFGIAPPKRALAQSTTKDLATDLKPRKVPKPRRNPDGSLYRDRAAERRAGRDGDFADAEKLLEDFKSRSETAGVSKDVLEDQMKYLGGDEHHSILVKGLDIALLERKKAELAQKAERELDDVEDELDAAFNENPVAPPLSGGVSPPPRPSTSTARAGVGSGSGGGAEPTLAKRKKTRDELIAEMKAMRAGQAAAAAGAAKGASDGGAGGGASESRFKPIGSTSTDNKKGKGKETASGGGWKTVGGAGDGGGGEKKKRKKRKVVPPTAADQTLPTAPDSATASAPSKELPSSAPVPAPAPAPAPVAEDDDDMDIFGDVGDYKGLDTDEESDAGGGSAAPATSTATSTLTGTGKRKYFDDDDDEVDEMGTSTAPTGLEDLAARQAAANVAAAAAAAAGGAGPSAGAGAGAGGGEQDEEREEDRPMRLEGLSGAGPSVKELLEMDKAAEAEEKRQARKLKAKEKAEARRANMTDADKANQDYQKMMAHLEKKDGGPGGGGGEKHSP</sequence>
<feature type="region of interest" description="Disordered" evidence="3">
    <location>
        <begin position="147"/>
        <end position="407"/>
    </location>
</feature>
<evidence type="ECO:0000256" key="2">
    <source>
        <dbReference type="ARBA" id="ARBA00023242"/>
    </source>
</evidence>
<name>A0A9P7B5M3_RHOMI</name>
<comment type="subcellular location">
    <subcellularLocation>
        <location evidence="1">Nucleus</location>
    </subcellularLocation>
</comment>
<protein>
    <recommendedName>
        <fullName evidence="4">RED-like N-terminal domain-containing protein</fullName>
    </recommendedName>
</protein>
<feature type="compositionally biased region" description="Low complexity" evidence="3">
    <location>
        <begin position="368"/>
        <end position="382"/>
    </location>
</feature>
<keyword evidence="2" id="KW-0539">Nucleus</keyword>
<gene>
    <name evidence="5" type="ORF">C6P46_005179</name>
</gene>
<evidence type="ECO:0000313" key="6">
    <source>
        <dbReference type="Proteomes" id="UP000777482"/>
    </source>
</evidence>
<dbReference type="AlphaFoldDB" id="A0A9P7B5M3"/>
<dbReference type="InterPro" id="IPR012916">
    <property type="entry name" value="RED_N"/>
</dbReference>
<feature type="region of interest" description="Disordered" evidence="3">
    <location>
        <begin position="420"/>
        <end position="535"/>
    </location>
</feature>
<feature type="compositionally biased region" description="Low complexity" evidence="3">
    <location>
        <begin position="219"/>
        <end position="234"/>
    </location>
</feature>